<dbReference type="Proteomes" id="UP000824596">
    <property type="component" value="Unassembled WGS sequence"/>
</dbReference>
<gene>
    <name evidence="3" type="ORF">HRG_03864</name>
</gene>
<proteinExistence type="predicted"/>
<organism evidence="3 4">
    <name type="scientific">Hirsutella rhossiliensis</name>
    <dbReference type="NCBI Taxonomy" id="111463"/>
    <lineage>
        <taxon>Eukaryota</taxon>
        <taxon>Fungi</taxon>
        <taxon>Dikarya</taxon>
        <taxon>Ascomycota</taxon>
        <taxon>Pezizomycotina</taxon>
        <taxon>Sordariomycetes</taxon>
        <taxon>Hypocreomycetidae</taxon>
        <taxon>Hypocreales</taxon>
        <taxon>Ophiocordycipitaceae</taxon>
        <taxon>Hirsutella</taxon>
    </lineage>
</organism>
<protein>
    <recommendedName>
        <fullName evidence="2">NACHT-NTPase and P-loop NTPases N-terminal domain-containing protein</fullName>
    </recommendedName>
</protein>
<dbReference type="EMBL" id="JAIZPD010000003">
    <property type="protein sequence ID" value="KAH0965848.1"/>
    <property type="molecule type" value="Genomic_DNA"/>
</dbReference>
<evidence type="ECO:0000313" key="4">
    <source>
        <dbReference type="Proteomes" id="UP000824596"/>
    </source>
</evidence>
<dbReference type="Pfam" id="PF17107">
    <property type="entry name" value="SesA"/>
    <property type="match status" value="1"/>
</dbReference>
<dbReference type="RefSeq" id="XP_044723361.1">
    <property type="nucleotide sequence ID" value="XM_044862335.1"/>
</dbReference>
<sequence>MSDNSMTKLYTEMSLNNTRNAFNVNAGLASKLEGTSGLPPAFYVVARRVPEVSRLFDCLTERVESAGQEDEKKLVEIQQVANYCRRQAEDLEKALVAVVTIGDATLRLERYREAVEGGAQRPEQVMSSVLSRLGDVIREPFVSREHVNKVQEMLNEVKKLPPSLKPDSREGVRLYNSGSGTQLYHGGTGSQPNCNGGTQINGDSHGASYHFASEPSKGNSLWPKNK</sequence>
<dbReference type="AlphaFoldDB" id="A0A9P8N1C0"/>
<dbReference type="InterPro" id="IPR031352">
    <property type="entry name" value="SesA"/>
</dbReference>
<keyword evidence="4" id="KW-1185">Reference proteome</keyword>
<evidence type="ECO:0000313" key="3">
    <source>
        <dbReference type="EMBL" id="KAH0965848.1"/>
    </source>
</evidence>
<comment type="caution">
    <text evidence="3">The sequence shown here is derived from an EMBL/GenBank/DDBJ whole genome shotgun (WGS) entry which is preliminary data.</text>
</comment>
<feature type="region of interest" description="Disordered" evidence="1">
    <location>
        <begin position="160"/>
        <end position="226"/>
    </location>
</feature>
<accession>A0A9P8N1C0</accession>
<feature type="domain" description="NACHT-NTPase and P-loop NTPases N-terminal" evidence="2">
    <location>
        <begin position="28"/>
        <end position="134"/>
    </location>
</feature>
<evidence type="ECO:0000259" key="2">
    <source>
        <dbReference type="Pfam" id="PF17107"/>
    </source>
</evidence>
<dbReference type="OrthoDB" id="4330845at2759"/>
<reference evidence="3" key="1">
    <citation type="submission" date="2021-09" db="EMBL/GenBank/DDBJ databases">
        <title>A high-quality genome of the endoparasitic fungus Hirsutella rhossiliensis with a comparison of Hirsutella genomes reveals transposable elements contributing to genome size variation.</title>
        <authorList>
            <person name="Lin R."/>
            <person name="Jiao Y."/>
            <person name="Sun X."/>
            <person name="Ling J."/>
            <person name="Xie B."/>
            <person name="Cheng X."/>
        </authorList>
    </citation>
    <scope>NUCLEOTIDE SEQUENCE</scope>
    <source>
        <strain evidence="3">HR02</strain>
    </source>
</reference>
<evidence type="ECO:0000256" key="1">
    <source>
        <dbReference type="SAM" id="MobiDB-lite"/>
    </source>
</evidence>
<dbReference type="GeneID" id="68352993"/>
<name>A0A9P8N1C0_9HYPO</name>
<feature type="compositionally biased region" description="Polar residues" evidence="1">
    <location>
        <begin position="190"/>
        <end position="202"/>
    </location>
</feature>